<sequence length="148" mass="16983">MSQRVEGHVRTQRRVVLRHLPLVRHQVRVLLHHAVAHRHATVLNHRPVAVPHRNVVGRHPGVVLLRPNDVHRSNDQANVALQRLRRSVQLQSEHVDQRRKVVQQTVSSNPLFPSWLVIPGVISARPLRVKFPQIFAAAKYLLKKPTVV</sequence>
<organism evidence="1">
    <name type="scientific">freshwater metagenome</name>
    <dbReference type="NCBI Taxonomy" id="449393"/>
    <lineage>
        <taxon>unclassified sequences</taxon>
        <taxon>metagenomes</taxon>
        <taxon>ecological metagenomes</taxon>
    </lineage>
</organism>
<dbReference type="AlphaFoldDB" id="A0A6J6H351"/>
<accession>A0A6J6H351</accession>
<protein>
    <submittedName>
        <fullName evidence="1">Unannotated protein</fullName>
    </submittedName>
</protein>
<evidence type="ECO:0000313" key="1">
    <source>
        <dbReference type="EMBL" id="CAB4605655.1"/>
    </source>
</evidence>
<name>A0A6J6H351_9ZZZZ</name>
<dbReference type="EMBL" id="CAEZUX010000002">
    <property type="protein sequence ID" value="CAB4605655.1"/>
    <property type="molecule type" value="Genomic_DNA"/>
</dbReference>
<proteinExistence type="predicted"/>
<gene>
    <name evidence="1" type="ORF">UFOPK1874_00070</name>
</gene>
<reference evidence="1" key="1">
    <citation type="submission" date="2020-05" db="EMBL/GenBank/DDBJ databases">
        <authorList>
            <person name="Chiriac C."/>
            <person name="Salcher M."/>
            <person name="Ghai R."/>
            <person name="Kavagutti S V."/>
        </authorList>
    </citation>
    <scope>NUCLEOTIDE SEQUENCE</scope>
</reference>